<reference evidence="2" key="1">
    <citation type="journal article" date="2019" name="Int. J. Syst. Evol. Microbiol.">
        <title>The Global Catalogue of Microorganisms (GCM) 10K type strain sequencing project: providing services to taxonomists for standard genome sequencing and annotation.</title>
        <authorList>
            <consortium name="The Broad Institute Genomics Platform"/>
            <consortium name="The Broad Institute Genome Sequencing Center for Infectious Disease"/>
            <person name="Wu L."/>
            <person name="Ma J."/>
        </authorList>
    </citation>
    <scope>NUCLEOTIDE SEQUENCE [LARGE SCALE GENOMIC DNA]</scope>
    <source>
        <strain evidence="2">CGMCC 1.12470</strain>
    </source>
</reference>
<dbReference type="PANTHER" id="PTHR46889">
    <property type="entry name" value="TRANSPOSASE INSF FOR INSERTION SEQUENCE IS3B-RELATED"/>
    <property type="match status" value="1"/>
</dbReference>
<evidence type="ECO:0008006" key="3">
    <source>
        <dbReference type="Google" id="ProtNLM"/>
    </source>
</evidence>
<protein>
    <recommendedName>
        <fullName evidence="3">Transposase</fullName>
    </recommendedName>
</protein>
<accession>A0ABW4IL92</accession>
<evidence type="ECO:0000313" key="1">
    <source>
        <dbReference type="EMBL" id="MFD1657444.1"/>
    </source>
</evidence>
<name>A0ABW4IL92_9ACTN</name>
<dbReference type="EMBL" id="JBHUDX010000011">
    <property type="protein sequence ID" value="MFD1657444.1"/>
    <property type="molecule type" value="Genomic_DNA"/>
</dbReference>
<dbReference type="InterPro" id="IPR050900">
    <property type="entry name" value="Transposase_IS3/IS150/IS904"/>
</dbReference>
<organism evidence="1 2">
    <name type="scientific">Streptomyces caeni</name>
    <dbReference type="NCBI Taxonomy" id="2307231"/>
    <lineage>
        <taxon>Bacteria</taxon>
        <taxon>Bacillati</taxon>
        <taxon>Actinomycetota</taxon>
        <taxon>Actinomycetes</taxon>
        <taxon>Kitasatosporales</taxon>
        <taxon>Streptomycetaceae</taxon>
        <taxon>Streptomyces</taxon>
    </lineage>
</organism>
<comment type="caution">
    <text evidence="1">The sequence shown here is derived from an EMBL/GenBank/DDBJ whole genome shotgun (WGS) entry which is preliminary data.</text>
</comment>
<dbReference type="InterPro" id="IPR012337">
    <property type="entry name" value="RNaseH-like_sf"/>
</dbReference>
<evidence type="ECO:0000313" key="2">
    <source>
        <dbReference type="Proteomes" id="UP001597261"/>
    </source>
</evidence>
<sequence>PSEKDPNHGHLVGGLLHPSEEGRLYLATVIDIASRRVVGWATADHLRTELVESWYNLQRLHSSLGYRTPADCEAALAA</sequence>
<dbReference type="Proteomes" id="UP001597261">
    <property type="component" value="Unassembled WGS sequence"/>
</dbReference>
<feature type="non-terminal residue" evidence="1">
    <location>
        <position position="1"/>
    </location>
</feature>
<keyword evidence="2" id="KW-1185">Reference proteome</keyword>
<dbReference type="SUPFAM" id="SSF53098">
    <property type="entry name" value="Ribonuclease H-like"/>
    <property type="match status" value="1"/>
</dbReference>
<dbReference type="PANTHER" id="PTHR46889:SF4">
    <property type="entry name" value="TRANSPOSASE INSO FOR INSERTION SEQUENCE ELEMENT IS911B-RELATED"/>
    <property type="match status" value="1"/>
</dbReference>
<gene>
    <name evidence="1" type="ORF">ACFSL4_04140</name>
</gene>
<proteinExistence type="predicted"/>